<dbReference type="PROSITE" id="PS01234">
    <property type="entry name" value="GATB"/>
    <property type="match status" value="1"/>
</dbReference>
<gene>
    <name evidence="11 13" type="primary">gatB</name>
    <name evidence="13" type="ORF">DI632_02875</name>
</gene>
<comment type="catalytic activity">
    <reaction evidence="10 11">
        <text>L-glutamyl-tRNA(Gln) + L-glutamine + ATP + H2O = L-glutaminyl-tRNA(Gln) + L-glutamate + ADP + phosphate + H(+)</text>
        <dbReference type="Rhea" id="RHEA:17521"/>
        <dbReference type="Rhea" id="RHEA-COMP:9681"/>
        <dbReference type="Rhea" id="RHEA-COMP:9684"/>
        <dbReference type="ChEBI" id="CHEBI:15377"/>
        <dbReference type="ChEBI" id="CHEBI:15378"/>
        <dbReference type="ChEBI" id="CHEBI:29985"/>
        <dbReference type="ChEBI" id="CHEBI:30616"/>
        <dbReference type="ChEBI" id="CHEBI:43474"/>
        <dbReference type="ChEBI" id="CHEBI:58359"/>
        <dbReference type="ChEBI" id="CHEBI:78520"/>
        <dbReference type="ChEBI" id="CHEBI:78521"/>
        <dbReference type="ChEBI" id="CHEBI:456216"/>
    </reaction>
</comment>
<dbReference type="GO" id="GO:0050567">
    <property type="term" value="F:glutaminyl-tRNA synthase (glutamine-hydrolyzing) activity"/>
    <property type="evidence" value="ECO:0007669"/>
    <property type="project" value="UniProtKB-UniRule"/>
</dbReference>
<feature type="domain" description="Asn/Gln amidotransferase" evidence="12">
    <location>
        <begin position="343"/>
        <end position="493"/>
    </location>
</feature>
<dbReference type="SUPFAM" id="SSF89095">
    <property type="entry name" value="GatB/YqeY motif"/>
    <property type="match status" value="1"/>
</dbReference>
<organism evidence="13 14">
    <name type="scientific">Sphingomonas hengshuiensis</name>
    <dbReference type="NCBI Taxonomy" id="1609977"/>
    <lineage>
        <taxon>Bacteria</taxon>
        <taxon>Pseudomonadati</taxon>
        <taxon>Pseudomonadota</taxon>
        <taxon>Alphaproteobacteria</taxon>
        <taxon>Sphingomonadales</taxon>
        <taxon>Sphingomonadaceae</taxon>
        <taxon>Sphingomonas</taxon>
    </lineage>
</organism>
<accession>A0A2W5BGA7</accession>
<dbReference type="Gene3D" id="1.10.10.410">
    <property type="match status" value="1"/>
</dbReference>
<dbReference type="InterPro" id="IPR018027">
    <property type="entry name" value="Asn/Gln_amidotransferase"/>
</dbReference>
<reference evidence="13 14" key="1">
    <citation type="submission" date="2017-08" db="EMBL/GenBank/DDBJ databases">
        <title>Infants hospitalized years apart are colonized by the same room-sourced microbial strains.</title>
        <authorList>
            <person name="Brooks B."/>
            <person name="Olm M.R."/>
            <person name="Firek B.A."/>
            <person name="Baker R."/>
            <person name="Thomas B.C."/>
            <person name="Morowitz M.J."/>
            <person name="Banfield J.F."/>
        </authorList>
    </citation>
    <scope>NUCLEOTIDE SEQUENCE [LARGE SCALE GENOMIC DNA]</scope>
    <source>
        <strain evidence="13">S2_018_000_R3_110</strain>
    </source>
</reference>
<keyword evidence="6 11" id="KW-0067">ATP-binding</keyword>
<evidence type="ECO:0000256" key="4">
    <source>
        <dbReference type="ARBA" id="ARBA00022598"/>
    </source>
</evidence>
<dbReference type="PANTHER" id="PTHR11659:SF0">
    <property type="entry name" value="GLUTAMYL-TRNA(GLN) AMIDOTRANSFERASE SUBUNIT B, MITOCHONDRIAL"/>
    <property type="match status" value="1"/>
</dbReference>
<evidence type="ECO:0000256" key="3">
    <source>
        <dbReference type="ARBA" id="ARBA00016923"/>
    </source>
</evidence>
<dbReference type="InterPro" id="IPR017958">
    <property type="entry name" value="Gln-tRNA_amidoTrfase_suB_CS"/>
</dbReference>
<keyword evidence="13" id="KW-0808">Transferase</keyword>
<dbReference type="NCBIfam" id="NF004014">
    <property type="entry name" value="PRK05477.1-4"/>
    <property type="match status" value="1"/>
</dbReference>
<dbReference type="NCBIfam" id="NF004012">
    <property type="entry name" value="PRK05477.1-2"/>
    <property type="match status" value="1"/>
</dbReference>
<dbReference type="InterPro" id="IPR004413">
    <property type="entry name" value="GatB"/>
</dbReference>
<comment type="similarity">
    <text evidence="1 11">Belongs to the GatB/GatE family. GatB subfamily.</text>
</comment>
<dbReference type="GO" id="GO:0016740">
    <property type="term" value="F:transferase activity"/>
    <property type="evidence" value="ECO:0007669"/>
    <property type="project" value="UniProtKB-KW"/>
</dbReference>
<evidence type="ECO:0000256" key="10">
    <source>
        <dbReference type="ARBA" id="ARBA00047913"/>
    </source>
</evidence>
<dbReference type="GO" id="GO:0070681">
    <property type="term" value="P:glutaminyl-tRNAGln biosynthesis via transamidation"/>
    <property type="evidence" value="ECO:0007669"/>
    <property type="project" value="TreeGrafter"/>
</dbReference>
<dbReference type="Proteomes" id="UP000248614">
    <property type="component" value="Unassembled WGS sequence"/>
</dbReference>
<proteinExistence type="inferred from homology"/>
<dbReference type="PANTHER" id="PTHR11659">
    <property type="entry name" value="GLUTAMYL-TRNA GLN AMIDOTRANSFERASE SUBUNIT B MITOCHONDRIAL AND PROKARYOTIC PET112-RELATED"/>
    <property type="match status" value="1"/>
</dbReference>
<comment type="function">
    <text evidence="8 11">Allows the formation of correctly charged Asn-tRNA(Asn) or Gln-tRNA(Gln) through the transamidation of misacylated Asp-tRNA(Asn) or Glu-tRNA(Gln) in organisms which lack either or both of asparaginyl-tRNA or glutaminyl-tRNA synthetases. The reaction takes place in the presence of glutamine and ATP through an activated phospho-Asp-tRNA(Asn) or phospho-Glu-tRNA(Gln).</text>
</comment>
<evidence type="ECO:0000256" key="9">
    <source>
        <dbReference type="ARBA" id="ARBA00047380"/>
    </source>
</evidence>
<evidence type="ECO:0000256" key="11">
    <source>
        <dbReference type="HAMAP-Rule" id="MF_00121"/>
    </source>
</evidence>
<evidence type="ECO:0000256" key="7">
    <source>
        <dbReference type="ARBA" id="ARBA00022917"/>
    </source>
</evidence>
<comment type="caution">
    <text evidence="13">The sequence shown here is derived from an EMBL/GenBank/DDBJ whole genome shotgun (WGS) entry which is preliminary data.</text>
</comment>
<keyword evidence="7 11" id="KW-0648">Protein biosynthesis</keyword>
<dbReference type="GO" id="GO:0006412">
    <property type="term" value="P:translation"/>
    <property type="evidence" value="ECO:0007669"/>
    <property type="project" value="UniProtKB-UniRule"/>
</dbReference>
<dbReference type="InterPro" id="IPR006075">
    <property type="entry name" value="Asn/Gln-tRNA_Trfase_suB/E_cat"/>
</dbReference>
<dbReference type="InterPro" id="IPR014746">
    <property type="entry name" value="Gln_synth/guanido_kin_cat_dom"/>
</dbReference>
<evidence type="ECO:0000259" key="12">
    <source>
        <dbReference type="SMART" id="SM00845"/>
    </source>
</evidence>
<dbReference type="InterPro" id="IPR023168">
    <property type="entry name" value="GatB_Yqey_C_2"/>
</dbReference>
<dbReference type="GO" id="GO:0050566">
    <property type="term" value="F:asparaginyl-tRNA synthase (glutamine-hydrolyzing) activity"/>
    <property type="evidence" value="ECO:0007669"/>
    <property type="project" value="RHEA"/>
</dbReference>
<dbReference type="InterPro" id="IPR042114">
    <property type="entry name" value="GatB_C_1"/>
</dbReference>
<evidence type="ECO:0000256" key="2">
    <source>
        <dbReference type="ARBA" id="ARBA00011123"/>
    </source>
</evidence>
<dbReference type="Gene3D" id="1.10.150.380">
    <property type="entry name" value="GatB domain, N-terminal subdomain"/>
    <property type="match status" value="1"/>
</dbReference>
<dbReference type="AlphaFoldDB" id="A0A2W5BGA7"/>
<evidence type="ECO:0000313" key="14">
    <source>
        <dbReference type="Proteomes" id="UP000248614"/>
    </source>
</evidence>
<comment type="catalytic activity">
    <reaction evidence="9 11">
        <text>L-aspartyl-tRNA(Asn) + L-glutamine + ATP + H2O = L-asparaginyl-tRNA(Asn) + L-glutamate + ADP + phosphate + 2 H(+)</text>
        <dbReference type="Rhea" id="RHEA:14513"/>
        <dbReference type="Rhea" id="RHEA-COMP:9674"/>
        <dbReference type="Rhea" id="RHEA-COMP:9677"/>
        <dbReference type="ChEBI" id="CHEBI:15377"/>
        <dbReference type="ChEBI" id="CHEBI:15378"/>
        <dbReference type="ChEBI" id="CHEBI:29985"/>
        <dbReference type="ChEBI" id="CHEBI:30616"/>
        <dbReference type="ChEBI" id="CHEBI:43474"/>
        <dbReference type="ChEBI" id="CHEBI:58359"/>
        <dbReference type="ChEBI" id="CHEBI:78515"/>
        <dbReference type="ChEBI" id="CHEBI:78516"/>
        <dbReference type="ChEBI" id="CHEBI:456216"/>
    </reaction>
</comment>
<evidence type="ECO:0000256" key="5">
    <source>
        <dbReference type="ARBA" id="ARBA00022741"/>
    </source>
</evidence>
<comment type="subunit">
    <text evidence="2 11">Heterotrimer of A, B and C subunits.</text>
</comment>
<sequence>MTESNYRIRGATGDWEVVIGLEVHAQVTSNAKLFSGAATAFGAEPNTQVSLVDAAMPGMLPTPNRECIRQAVRTGMAIDAVINKWSRFDRKNYFYADLPQGYQISQLYHPLVGEGSITVVLDEKDPNSPTKTIGVERIHVEQDAGKLMHDQHPTRSYVDLNRSGVALMEIVSRPDMRSPAEAGAYLSKLRTILRYVGSCDGNMDQGSMRADVNVSVRRPGDELGTRTETKNVNSVRFVMAAIEYEANRQVAVLEDGGRIVQETRLFDPDKGVTRSMRSKEDAHDYRYFPDPDLLPLELDDAFLDECRASLPELPDAKRNRYEGELGLSAYNAAVLTAEVETARWFEALLAECGSDVPAKSAANWLISDLYGALNRLGRIIGDSPVSPAQGAELLKLVADGTLSGTLAKQVFEIMLETGQGANAIVEERGLKQTSDTGAIEAVIAEVMERNADKVADYRGGKDKLFGFFVGQTMKAMGGKANPGVVNDLLKKALG</sequence>
<dbReference type="SMART" id="SM00845">
    <property type="entry name" value="GatB_Yqey"/>
    <property type="match status" value="1"/>
</dbReference>
<dbReference type="EMBL" id="QFNF01000004">
    <property type="protein sequence ID" value="PZO80168.1"/>
    <property type="molecule type" value="Genomic_DNA"/>
</dbReference>
<keyword evidence="4 11" id="KW-0436">Ligase</keyword>
<dbReference type="Pfam" id="PF02934">
    <property type="entry name" value="GatB_N"/>
    <property type="match status" value="1"/>
</dbReference>
<dbReference type="SUPFAM" id="SSF55931">
    <property type="entry name" value="Glutamine synthetase/guanido kinase"/>
    <property type="match status" value="1"/>
</dbReference>
<name>A0A2W5BGA7_9SPHN</name>
<evidence type="ECO:0000256" key="6">
    <source>
        <dbReference type="ARBA" id="ARBA00022840"/>
    </source>
</evidence>
<dbReference type="GO" id="GO:0005524">
    <property type="term" value="F:ATP binding"/>
    <property type="evidence" value="ECO:0007669"/>
    <property type="project" value="UniProtKB-KW"/>
</dbReference>
<dbReference type="NCBIfam" id="NF004015">
    <property type="entry name" value="PRK05477.1-5"/>
    <property type="match status" value="1"/>
</dbReference>
<dbReference type="InterPro" id="IPR003789">
    <property type="entry name" value="Asn/Gln_tRNA_amidoTrase-B-like"/>
</dbReference>
<dbReference type="HAMAP" id="MF_00121">
    <property type="entry name" value="GatB"/>
    <property type="match status" value="1"/>
</dbReference>
<dbReference type="NCBIfam" id="TIGR00133">
    <property type="entry name" value="gatB"/>
    <property type="match status" value="1"/>
</dbReference>
<dbReference type="Pfam" id="PF02637">
    <property type="entry name" value="GatB_Yqey"/>
    <property type="match status" value="1"/>
</dbReference>
<protein>
    <recommendedName>
        <fullName evidence="3 11">Aspartyl/glutamyl-tRNA(Asn/Gln) amidotransferase subunit B</fullName>
        <shortName evidence="11">Asp/Glu-ADT subunit B</shortName>
        <ecNumber evidence="11">6.3.5.-</ecNumber>
    </recommendedName>
</protein>
<evidence type="ECO:0000313" key="13">
    <source>
        <dbReference type="EMBL" id="PZO80168.1"/>
    </source>
</evidence>
<dbReference type="InterPro" id="IPR017959">
    <property type="entry name" value="Asn/Gln-tRNA_amidoTrfase_suB/E"/>
</dbReference>
<keyword evidence="5 11" id="KW-0547">Nucleotide-binding</keyword>
<dbReference type="FunFam" id="1.10.10.410:FF:000001">
    <property type="entry name" value="Aspartyl/glutamyl-tRNA(Asn/Gln) amidotransferase subunit B"/>
    <property type="match status" value="1"/>
</dbReference>
<dbReference type="EC" id="6.3.5.-" evidence="11"/>
<evidence type="ECO:0000256" key="8">
    <source>
        <dbReference type="ARBA" id="ARBA00024799"/>
    </source>
</evidence>
<evidence type="ECO:0000256" key="1">
    <source>
        <dbReference type="ARBA" id="ARBA00005306"/>
    </source>
</evidence>